<dbReference type="Gene3D" id="1.10.287.1260">
    <property type="match status" value="1"/>
</dbReference>
<evidence type="ECO:0000313" key="11">
    <source>
        <dbReference type="Proteomes" id="UP000595140"/>
    </source>
</evidence>
<reference evidence="10 11" key="1">
    <citation type="submission" date="2018-04" db="EMBL/GenBank/DDBJ databases">
        <authorList>
            <person name="Vogel A."/>
        </authorList>
    </citation>
    <scope>NUCLEOTIDE SEQUENCE [LARGE SCALE GENOMIC DNA]</scope>
</reference>
<proteinExistence type="inferred from homology"/>
<organism evidence="10 11">
    <name type="scientific">Cuscuta campestris</name>
    <dbReference type="NCBI Taxonomy" id="132261"/>
    <lineage>
        <taxon>Eukaryota</taxon>
        <taxon>Viridiplantae</taxon>
        <taxon>Streptophyta</taxon>
        <taxon>Embryophyta</taxon>
        <taxon>Tracheophyta</taxon>
        <taxon>Spermatophyta</taxon>
        <taxon>Magnoliopsida</taxon>
        <taxon>eudicotyledons</taxon>
        <taxon>Gunneridae</taxon>
        <taxon>Pentapetalae</taxon>
        <taxon>asterids</taxon>
        <taxon>lamiids</taxon>
        <taxon>Solanales</taxon>
        <taxon>Convolvulaceae</taxon>
        <taxon>Cuscuteae</taxon>
        <taxon>Cuscuta</taxon>
        <taxon>Cuscuta subgen. Grammica</taxon>
        <taxon>Cuscuta sect. Cleistogrammica</taxon>
    </lineage>
</organism>
<feature type="chain" id="PRO_5019845670" description="Mechanosensitive ion channel MscS domain-containing protein" evidence="8">
    <location>
        <begin position="18"/>
        <end position="277"/>
    </location>
</feature>
<evidence type="ECO:0000256" key="1">
    <source>
        <dbReference type="ARBA" id="ARBA00004141"/>
    </source>
</evidence>
<dbReference type="PANTHER" id="PTHR30566:SF5">
    <property type="entry name" value="MECHANOSENSITIVE ION CHANNEL PROTEIN 1, MITOCHONDRIAL-RELATED"/>
    <property type="match status" value="1"/>
</dbReference>
<dbReference type="SUPFAM" id="SSF50182">
    <property type="entry name" value="Sm-like ribonucleoproteins"/>
    <property type="match status" value="1"/>
</dbReference>
<dbReference type="PANTHER" id="PTHR30566">
    <property type="entry name" value="YNAI-RELATED MECHANOSENSITIVE ION CHANNEL"/>
    <property type="match status" value="1"/>
</dbReference>
<keyword evidence="7" id="KW-0407">Ion channel</keyword>
<evidence type="ECO:0000256" key="7">
    <source>
        <dbReference type="ARBA" id="ARBA00023303"/>
    </source>
</evidence>
<keyword evidence="5" id="KW-0813">Transport</keyword>
<dbReference type="SUPFAM" id="SSF82861">
    <property type="entry name" value="Mechanosensitive channel protein MscS (YggB), transmembrane region"/>
    <property type="match status" value="1"/>
</dbReference>
<dbReference type="Gene3D" id="2.30.30.60">
    <property type="match status" value="1"/>
</dbReference>
<keyword evidence="5" id="KW-0406">Ion transport</keyword>
<dbReference type="EMBL" id="OOIL02005377">
    <property type="protein sequence ID" value="VFQ94677.1"/>
    <property type="molecule type" value="Genomic_DNA"/>
</dbReference>
<dbReference type="InterPro" id="IPR010920">
    <property type="entry name" value="LSM_dom_sf"/>
</dbReference>
<dbReference type="GO" id="GO:0016020">
    <property type="term" value="C:membrane"/>
    <property type="evidence" value="ECO:0007669"/>
    <property type="project" value="UniProtKB-SubCell"/>
</dbReference>
<sequence>MALLSSSFFCFVYPSRAVSLFSSSGPLWSGRLYSTSVGGTGGSDMGEWGLKAKEALQSLGNGVSSTVALCSEWPAGLLSDRSILKPVPYEKSIWGALEDPVRYLITFMAFTQIGAMVAPTSVASHFILPAWRSATILSSVWFLQRWKTNAISRTLAGKTFEAGDRDRLLTLEKVSSVGLFAIGLMGLAEACGVPVQSILTVGGIGGVAIAIAARDVIGNVLSGLSLQFSRPFSVGEMIRAGYVEGQVVEMGMTTTSLLTEEMLPVTVPNSLFTSQVP</sequence>
<evidence type="ECO:0000256" key="5">
    <source>
        <dbReference type="ARBA" id="ARBA00023065"/>
    </source>
</evidence>
<comment type="subcellular location">
    <subcellularLocation>
        <location evidence="1">Membrane</location>
        <topology evidence="1">Multi-pass membrane protein</topology>
    </subcellularLocation>
</comment>
<feature type="signal peptide" evidence="8">
    <location>
        <begin position="1"/>
        <end position="17"/>
    </location>
</feature>
<dbReference type="AlphaFoldDB" id="A0A484N1X4"/>
<keyword evidence="4" id="KW-1133">Transmembrane helix</keyword>
<gene>
    <name evidence="10" type="ORF">CCAM_LOCUS36453</name>
</gene>
<evidence type="ECO:0000256" key="3">
    <source>
        <dbReference type="ARBA" id="ARBA00022692"/>
    </source>
</evidence>
<keyword evidence="6" id="KW-0472">Membrane</keyword>
<evidence type="ECO:0000256" key="2">
    <source>
        <dbReference type="ARBA" id="ARBA00008017"/>
    </source>
</evidence>
<dbReference type="OrthoDB" id="567160at2759"/>
<protein>
    <recommendedName>
        <fullName evidence="9">Mechanosensitive ion channel MscS domain-containing protein</fullName>
    </recommendedName>
</protein>
<dbReference type="InterPro" id="IPR006685">
    <property type="entry name" value="MscS_channel_2nd"/>
</dbReference>
<evidence type="ECO:0000259" key="9">
    <source>
        <dbReference type="Pfam" id="PF00924"/>
    </source>
</evidence>
<dbReference type="GO" id="GO:0034220">
    <property type="term" value="P:monoatomic ion transmembrane transport"/>
    <property type="evidence" value="ECO:0007669"/>
    <property type="project" value="UniProtKB-KW"/>
</dbReference>
<name>A0A484N1X4_9ASTE</name>
<accession>A0A484N1X4</accession>
<feature type="domain" description="Mechanosensitive ion channel MscS" evidence="9">
    <location>
        <begin position="215"/>
        <end position="274"/>
    </location>
</feature>
<evidence type="ECO:0000256" key="8">
    <source>
        <dbReference type="SAM" id="SignalP"/>
    </source>
</evidence>
<keyword evidence="8" id="KW-0732">Signal</keyword>
<keyword evidence="3" id="KW-0812">Transmembrane</keyword>
<keyword evidence="11" id="KW-1185">Reference proteome</keyword>
<dbReference type="Pfam" id="PF00924">
    <property type="entry name" value="MS_channel_2nd"/>
    <property type="match status" value="1"/>
</dbReference>
<evidence type="ECO:0000313" key="10">
    <source>
        <dbReference type="EMBL" id="VFQ94677.1"/>
    </source>
</evidence>
<dbReference type="Proteomes" id="UP000595140">
    <property type="component" value="Unassembled WGS sequence"/>
</dbReference>
<dbReference type="InterPro" id="IPR023408">
    <property type="entry name" value="MscS_beta-dom_sf"/>
</dbReference>
<comment type="similarity">
    <text evidence="2">Belongs to the MscS (TC 1.A.23) family.</text>
</comment>
<evidence type="ECO:0000256" key="6">
    <source>
        <dbReference type="ARBA" id="ARBA00023136"/>
    </source>
</evidence>
<dbReference type="InterPro" id="IPR011014">
    <property type="entry name" value="MscS_channel_TM-2"/>
</dbReference>
<evidence type="ECO:0000256" key="4">
    <source>
        <dbReference type="ARBA" id="ARBA00022989"/>
    </source>
</evidence>